<feature type="region of interest" description="Disordered" evidence="1">
    <location>
        <begin position="1"/>
        <end position="61"/>
    </location>
</feature>
<evidence type="ECO:0000313" key="2">
    <source>
        <dbReference type="EMBL" id="KAE8236992.1"/>
    </source>
</evidence>
<protein>
    <submittedName>
        <fullName evidence="2">Uncharacterized protein</fullName>
    </submittedName>
</protein>
<evidence type="ECO:0000256" key="1">
    <source>
        <dbReference type="SAM" id="MobiDB-lite"/>
    </source>
</evidence>
<reference evidence="2" key="1">
    <citation type="submission" date="2016-04" db="EMBL/GenBank/DDBJ databases">
        <authorList>
            <person name="Nguyen H.D."/>
            <person name="Kesanakurti P."/>
            <person name="Cullis J."/>
            <person name="Levesque C.A."/>
            <person name="Hambleton S."/>
        </authorList>
    </citation>
    <scope>NUCLEOTIDE SEQUENCE</scope>
    <source>
        <strain evidence="2">DAOMC 238032</strain>
    </source>
</reference>
<dbReference type="EMBL" id="LWDD02003509">
    <property type="protein sequence ID" value="KAE8236992.1"/>
    <property type="molecule type" value="Genomic_DNA"/>
</dbReference>
<feature type="compositionally biased region" description="Polar residues" evidence="1">
    <location>
        <begin position="26"/>
        <end position="61"/>
    </location>
</feature>
<sequence>MKKLKKKPNTKNHGENMKPMKPVATATASSAGQIDGSGRTTTVCGSASTTLVATTSRRSAR</sequence>
<name>A0A8T8SCQ0_9BASI</name>
<evidence type="ECO:0000313" key="3">
    <source>
        <dbReference type="Proteomes" id="UP000077671"/>
    </source>
</evidence>
<dbReference type="AlphaFoldDB" id="A0A8T8SCQ0"/>
<organism evidence="2 3">
    <name type="scientific">Tilletia caries</name>
    <name type="common">wheat bunt fungus</name>
    <dbReference type="NCBI Taxonomy" id="13290"/>
    <lineage>
        <taxon>Eukaryota</taxon>
        <taxon>Fungi</taxon>
        <taxon>Dikarya</taxon>
        <taxon>Basidiomycota</taxon>
        <taxon>Ustilaginomycotina</taxon>
        <taxon>Exobasidiomycetes</taxon>
        <taxon>Tilletiales</taxon>
        <taxon>Tilletiaceae</taxon>
        <taxon>Tilletia</taxon>
    </lineage>
</organism>
<feature type="compositionally biased region" description="Basic residues" evidence="1">
    <location>
        <begin position="1"/>
        <end position="10"/>
    </location>
</feature>
<comment type="caution">
    <text evidence="2">The sequence shown here is derived from an EMBL/GenBank/DDBJ whole genome shotgun (WGS) entry which is preliminary data.</text>
</comment>
<proteinExistence type="predicted"/>
<dbReference type="Proteomes" id="UP000077671">
    <property type="component" value="Unassembled WGS sequence"/>
</dbReference>
<reference evidence="2" key="2">
    <citation type="journal article" date="2019" name="IMA Fungus">
        <title>Genome sequencing and comparison of five Tilletia species to identify candidate genes for the detection of regulated species infecting wheat.</title>
        <authorList>
            <person name="Nguyen H.D.T."/>
            <person name="Sultana T."/>
            <person name="Kesanakurti P."/>
            <person name="Hambleton S."/>
        </authorList>
    </citation>
    <scope>NUCLEOTIDE SEQUENCE</scope>
    <source>
        <strain evidence="2">DAOMC 238032</strain>
    </source>
</reference>
<gene>
    <name evidence="2" type="ORF">A4X03_0g9255</name>
</gene>
<feature type="non-terminal residue" evidence="2">
    <location>
        <position position="61"/>
    </location>
</feature>
<accession>A0A8T8SCQ0</accession>